<comment type="caution">
    <text evidence="1">The sequence shown here is derived from an EMBL/GenBank/DDBJ whole genome shotgun (WGS) entry which is preliminary data.</text>
</comment>
<evidence type="ECO:0000313" key="2">
    <source>
        <dbReference type="Proteomes" id="UP000050520"/>
    </source>
</evidence>
<gene>
    <name evidence="1" type="ORF">AN672_18205</name>
</gene>
<evidence type="ECO:0000313" key="1">
    <source>
        <dbReference type="EMBL" id="KPR53986.1"/>
    </source>
</evidence>
<sequence length="126" mass="13865">MLIKGMIVKKLLLVGIACLPLTGCFGEYSEAINYGESQIKQSLKDPDSAKFNDVWFSPDANNGKPKISGYVCGRVNAKNAFGGYVGEAPFFIYVGQLDSDFFSGAPGIIQSDDEKSMKRFEQFCKR</sequence>
<reference evidence="1 2" key="2">
    <citation type="journal article" date="2017" name="PLoS ONE">
        <title>Genomic and phenotypic characterisation of fluoroquinolone resistance mechanisms in Enterobacteriaceae in Durban, South Africa.</title>
        <authorList>
            <person name="Osei Sekyere J."/>
            <person name="Amoako D.G."/>
        </authorList>
    </citation>
    <scope>NUCLEOTIDE SEQUENCE [LARGE SCALE GENOMIC DNA]</scope>
    <source>
        <strain evidence="1 2">ST62:944112508</strain>
    </source>
</reference>
<dbReference type="AlphaFoldDB" id="A0AA40NIW4"/>
<organism evidence="1 2">
    <name type="scientific">Citrobacter freundii</name>
    <dbReference type="NCBI Taxonomy" id="546"/>
    <lineage>
        <taxon>Bacteria</taxon>
        <taxon>Pseudomonadati</taxon>
        <taxon>Pseudomonadota</taxon>
        <taxon>Gammaproteobacteria</taxon>
        <taxon>Enterobacterales</taxon>
        <taxon>Enterobacteriaceae</taxon>
        <taxon>Citrobacter</taxon>
        <taxon>Citrobacter freundii complex</taxon>
    </lineage>
</organism>
<dbReference type="Proteomes" id="UP000050520">
    <property type="component" value="Unassembled WGS sequence"/>
</dbReference>
<name>A0AA40NIW4_CITFR</name>
<protein>
    <submittedName>
        <fullName evidence="1">Uncharacterized protein</fullName>
    </submittedName>
</protein>
<accession>A0AA40NIW4</accession>
<dbReference type="EMBL" id="LJEB01000086">
    <property type="protein sequence ID" value="KPR53986.1"/>
    <property type="molecule type" value="Genomic_DNA"/>
</dbReference>
<reference evidence="2" key="1">
    <citation type="submission" date="2015-09" db="EMBL/GenBank/DDBJ databases">
        <title>Prevalence of NDMs in South Africa.</title>
        <authorList>
            <person name="Osei Sekyere J."/>
            <person name="Govinden U."/>
            <person name="Essack S."/>
            <person name="Haldorsen B."/>
            <person name="Samuelsen O."/>
            <person name="Aasnaes B."/>
            <person name="Sundsfjord A."/>
        </authorList>
    </citation>
    <scope>NUCLEOTIDE SEQUENCE [LARGE SCALE GENOMIC DNA]</scope>
    <source>
        <strain evidence="2">ST62:944112508</strain>
    </source>
</reference>
<proteinExistence type="predicted"/>